<dbReference type="InterPro" id="IPR036582">
    <property type="entry name" value="Mao_N_sf"/>
</dbReference>
<feature type="chain" id="PRO_5024870559" description="Copper amine oxidase-like N-terminal domain-containing protein" evidence="1">
    <location>
        <begin position="24"/>
        <end position="154"/>
    </location>
</feature>
<feature type="signal peptide" evidence="1">
    <location>
        <begin position="1"/>
        <end position="23"/>
    </location>
</feature>
<organism evidence="3">
    <name type="scientific">uncultured Bacillota bacterium</name>
    <dbReference type="NCBI Taxonomy" id="344338"/>
    <lineage>
        <taxon>Bacteria</taxon>
        <taxon>Bacillati</taxon>
        <taxon>Bacillota</taxon>
        <taxon>environmental samples</taxon>
    </lineage>
</organism>
<proteinExistence type="predicted"/>
<gene>
    <name evidence="3" type="ORF">Firmicute1046_1200</name>
</gene>
<dbReference type="SUPFAM" id="SSF55383">
    <property type="entry name" value="Copper amine oxidase, domain N"/>
    <property type="match status" value="2"/>
</dbReference>
<dbReference type="Pfam" id="PF07833">
    <property type="entry name" value="Cu_amine_oxidN1"/>
    <property type="match status" value="1"/>
</dbReference>
<dbReference type="Gene3D" id="3.30.457.10">
    <property type="entry name" value="Copper amine oxidase-like, N-terminal domain"/>
    <property type="match status" value="2"/>
</dbReference>
<reference evidence="3" key="1">
    <citation type="journal article" date="2020" name="J. ISSAAS">
        <title>Lactobacilli and other gastrointestinal microbiota of Peromyscus leucopus, reservoir host for agents of Lyme disease and other zoonoses in North America.</title>
        <authorList>
            <person name="Milovic A."/>
            <person name="Bassam K."/>
            <person name="Shao H."/>
            <person name="Chatzistamou I."/>
            <person name="Tufts D.M."/>
            <person name="Diuk-Wasser M."/>
            <person name="Barbour A.G."/>
        </authorList>
    </citation>
    <scope>NUCLEOTIDE SEQUENCE</scope>
    <source>
        <strain evidence="3">LL40</strain>
    </source>
</reference>
<keyword evidence="1" id="KW-0732">Signal</keyword>
<evidence type="ECO:0000256" key="1">
    <source>
        <dbReference type="SAM" id="SignalP"/>
    </source>
</evidence>
<dbReference type="InterPro" id="IPR012854">
    <property type="entry name" value="Cu_amine_oxidase-like_N"/>
</dbReference>
<name>A0A650EQ35_9FIRM</name>
<dbReference type="EMBL" id="MN577573">
    <property type="protein sequence ID" value="QGT51044.1"/>
    <property type="molecule type" value="Genomic_DNA"/>
</dbReference>
<protein>
    <recommendedName>
        <fullName evidence="2">Copper amine oxidase-like N-terminal domain-containing protein</fullName>
    </recommendedName>
</protein>
<feature type="domain" description="Copper amine oxidase-like N-terminal" evidence="2">
    <location>
        <begin position="109"/>
        <end position="153"/>
    </location>
</feature>
<dbReference type="AlphaFoldDB" id="A0A650EQ35"/>
<sequence>MKKWLVCLTVVFCMGASMFSAFAADSTQIILNGELCEIPEGYGRVFVQDARTYVPVRFVTEQLGCAVTWDESDNLVVISTNDMSDFYILQSGSRFMLHQKIGMPASPRIEMDVEMYYDEAECRNYIPVRFLAEAMGYTVDWNQETETVSLTKAE</sequence>
<evidence type="ECO:0000313" key="3">
    <source>
        <dbReference type="EMBL" id="QGT51044.1"/>
    </source>
</evidence>
<evidence type="ECO:0000259" key="2">
    <source>
        <dbReference type="Pfam" id="PF07833"/>
    </source>
</evidence>
<accession>A0A650EQ35</accession>